<name>A0A2G9R7T8_AQUCT</name>
<dbReference type="InterPro" id="IPR023395">
    <property type="entry name" value="MCP_dom_sf"/>
</dbReference>
<evidence type="ECO:0000256" key="3">
    <source>
        <dbReference type="ARBA" id="ARBA00022448"/>
    </source>
</evidence>
<dbReference type="InterPro" id="IPR018108">
    <property type="entry name" value="MCP_transmembrane"/>
</dbReference>
<evidence type="ECO:0000256" key="1">
    <source>
        <dbReference type="ARBA" id="ARBA00004448"/>
    </source>
</evidence>
<keyword evidence="8" id="KW-0496">Mitochondrion</keyword>
<keyword evidence="5" id="KW-0677">Repeat</keyword>
<dbReference type="Proteomes" id="UP000228934">
    <property type="component" value="Unassembled WGS sequence"/>
</dbReference>
<reference evidence="13" key="1">
    <citation type="journal article" date="2017" name="Nat. Commun.">
        <title>The North American bullfrog draft genome provides insight into hormonal regulation of long noncoding RNA.</title>
        <authorList>
            <person name="Hammond S.A."/>
            <person name="Warren R.L."/>
            <person name="Vandervalk B.P."/>
            <person name="Kucuk E."/>
            <person name="Khan H."/>
            <person name="Gibb E.A."/>
            <person name="Pandoh P."/>
            <person name="Kirk H."/>
            <person name="Zhao Y."/>
            <person name="Jones M."/>
            <person name="Mungall A.J."/>
            <person name="Coope R."/>
            <person name="Pleasance S."/>
            <person name="Moore R.A."/>
            <person name="Holt R.A."/>
            <person name="Round J.M."/>
            <person name="Ohora S."/>
            <person name="Walle B.V."/>
            <person name="Veldhoen N."/>
            <person name="Helbing C.C."/>
            <person name="Birol I."/>
        </authorList>
    </citation>
    <scope>NUCLEOTIDE SEQUENCE [LARGE SCALE GENOMIC DNA]</scope>
</reference>
<dbReference type="PANTHER" id="PTHR45618">
    <property type="entry name" value="MITOCHONDRIAL DICARBOXYLATE CARRIER-RELATED"/>
    <property type="match status" value="1"/>
</dbReference>
<dbReference type="FunFam" id="1.50.40.10:FF:000008">
    <property type="entry name" value="Mitochondrial uncoupling protein 2"/>
    <property type="match status" value="1"/>
</dbReference>
<evidence type="ECO:0000256" key="10">
    <source>
        <dbReference type="PROSITE-ProRule" id="PRU00282"/>
    </source>
</evidence>
<evidence type="ECO:0000256" key="5">
    <source>
        <dbReference type="ARBA" id="ARBA00022737"/>
    </source>
</evidence>
<proteinExistence type="inferred from homology"/>
<dbReference type="SUPFAM" id="SSF103506">
    <property type="entry name" value="Mitochondrial carrier"/>
    <property type="match status" value="1"/>
</dbReference>
<evidence type="ECO:0000256" key="2">
    <source>
        <dbReference type="ARBA" id="ARBA00006375"/>
    </source>
</evidence>
<dbReference type="GO" id="GO:0055085">
    <property type="term" value="P:transmembrane transport"/>
    <property type="evidence" value="ECO:0007669"/>
    <property type="project" value="InterPro"/>
</dbReference>
<evidence type="ECO:0000256" key="7">
    <source>
        <dbReference type="ARBA" id="ARBA00022989"/>
    </source>
</evidence>
<dbReference type="PRINTS" id="PR00784">
    <property type="entry name" value="MTUNCOUPLING"/>
</dbReference>
<dbReference type="InterPro" id="IPR002067">
    <property type="entry name" value="MCP"/>
</dbReference>
<dbReference type="PROSITE" id="PS50920">
    <property type="entry name" value="SOLCAR"/>
    <property type="match status" value="3"/>
</dbReference>
<evidence type="ECO:0000256" key="4">
    <source>
        <dbReference type="ARBA" id="ARBA00022692"/>
    </source>
</evidence>
<feature type="repeat" description="Solcar" evidence="10">
    <location>
        <begin position="113"/>
        <end position="202"/>
    </location>
</feature>
<feature type="repeat" description="Solcar" evidence="10">
    <location>
        <begin position="211"/>
        <end position="296"/>
    </location>
</feature>
<keyword evidence="4 10" id="KW-0812">Transmembrane</keyword>
<evidence type="ECO:0008006" key="14">
    <source>
        <dbReference type="Google" id="ProtNLM"/>
    </source>
</evidence>
<evidence type="ECO:0000256" key="6">
    <source>
        <dbReference type="ARBA" id="ARBA00022792"/>
    </source>
</evidence>
<evidence type="ECO:0000256" key="11">
    <source>
        <dbReference type="RuleBase" id="RU000488"/>
    </source>
</evidence>
<keyword evidence="6" id="KW-0999">Mitochondrion inner membrane</keyword>
<keyword evidence="13" id="KW-1185">Reference proteome</keyword>
<keyword evidence="9 10" id="KW-0472">Membrane</keyword>
<protein>
    <recommendedName>
        <fullName evidence="14">Mitochondrial uncoupling protein 2</fullName>
    </recommendedName>
</protein>
<dbReference type="Pfam" id="PF00153">
    <property type="entry name" value="Mito_carr"/>
    <property type="match status" value="3"/>
</dbReference>
<dbReference type="Gene3D" id="1.50.40.10">
    <property type="entry name" value="Mitochondrial carrier domain"/>
    <property type="match status" value="1"/>
</dbReference>
<gene>
    <name evidence="12" type="ORF">AB205_0135320</name>
</gene>
<dbReference type="OrthoDB" id="448427at2759"/>
<evidence type="ECO:0000256" key="8">
    <source>
        <dbReference type="ARBA" id="ARBA00023128"/>
    </source>
</evidence>
<keyword evidence="7" id="KW-1133">Transmembrane helix</keyword>
<comment type="subcellular location">
    <subcellularLocation>
        <location evidence="1">Mitochondrion inner membrane</location>
        <topology evidence="1">Multi-pass membrane protein</topology>
    </subcellularLocation>
</comment>
<dbReference type="EMBL" id="KV960670">
    <property type="protein sequence ID" value="PIO23341.1"/>
    <property type="molecule type" value="Genomic_DNA"/>
</dbReference>
<dbReference type="GO" id="GO:0005743">
    <property type="term" value="C:mitochondrial inner membrane"/>
    <property type="evidence" value="ECO:0007669"/>
    <property type="project" value="UniProtKB-SubCell"/>
</dbReference>
<evidence type="ECO:0000313" key="13">
    <source>
        <dbReference type="Proteomes" id="UP000228934"/>
    </source>
</evidence>
<dbReference type="InterPro" id="IPR050391">
    <property type="entry name" value="Mito_Metabolite_Transporter"/>
</dbReference>
<comment type="similarity">
    <text evidence="2 11">Belongs to the mitochondrial carrier (TC 2.A.29) family.</text>
</comment>
<feature type="repeat" description="Solcar" evidence="10">
    <location>
        <begin position="11"/>
        <end position="105"/>
    </location>
</feature>
<organism evidence="12 13">
    <name type="scientific">Aquarana catesbeiana</name>
    <name type="common">American bullfrog</name>
    <name type="synonym">Rana catesbeiana</name>
    <dbReference type="NCBI Taxonomy" id="8400"/>
    <lineage>
        <taxon>Eukaryota</taxon>
        <taxon>Metazoa</taxon>
        <taxon>Chordata</taxon>
        <taxon>Craniata</taxon>
        <taxon>Vertebrata</taxon>
        <taxon>Euteleostomi</taxon>
        <taxon>Amphibia</taxon>
        <taxon>Batrachia</taxon>
        <taxon>Anura</taxon>
        <taxon>Neobatrachia</taxon>
        <taxon>Ranoidea</taxon>
        <taxon>Ranidae</taxon>
        <taxon>Aquarana</taxon>
    </lineage>
</organism>
<evidence type="ECO:0000256" key="9">
    <source>
        <dbReference type="ARBA" id="ARBA00023136"/>
    </source>
</evidence>
<accession>A0A2G9R7T8</accession>
<evidence type="ECO:0000313" key="12">
    <source>
        <dbReference type="EMBL" id="PIO23341.1"/>
    </source>
</evidence>
<sequence>MVGFKPTDVPPTAAVKFVGAGTAACIADLFTFPLDTAKVRLQIQGESKTSSNFKTAQYKGVFGTISTMVKTEGPRSLYNGLVAGLQRQMSFASVRIGLYDSVKQFYTKGSEHVGIGSRLLAGCTTGAMAVAIAQPTDVVKVRFQAQANTSSAKRYKGTMEAYRTIAKEEGMRGLWKGTAPNITRNALVNCTELVTYDLIKDALLSYNLMSDNLPCHVTSAFGAGFCTTVIASPVDVVKTRYMNSAKGQYRSALNCAFTMFQKEGPLAFYKGFMPSFLRLGSWNIVMFVTYEQLKRAMMSARVSWEAPF</sequence>
<dbReference type="AlphaFoldDB" id="A0A2G9R7T8"/>
<keyword evidence="3 11" id="KW-0813">Transport</keyword>